<evidence type="ECO:0000256" key="21">
    <source>
        <dbReference type="ARBA" id="ARBA00047969"/>
    </source>
</evidence>
<dbReference type="InterPro" id="IPR029069">
    <property type="entry name" value="HotDog_dom_sf"/>
</dbReference>
<keyword evidence="9" id="KW-0809">Transit peptide</keyword>
<reference evidence="25 26" key="1">
    <citation type="submission" date="2020-08" db="EMBL/GenBank/DDBJ databases">
        <title>Sequencing the genomes of 1000 actinobacteria strains.</title>
        <authorList>
            <person name="Klenk H.-P."/>
        </authorList>
    </citation>
    <scope>NUCLEOTIDE SEQUENCE [LARGE SCALE GENOMIC DNA]</scope>
    <source>
        <strain evidence="25 26">DSM 45298</strain>
    </source>
</reference>
<dbReference type="EC" id="3.1.2.2" evidence="16"/>
<comment type="catalytic activity">
    <reaction evidence="22">
        <text>dodecanoyl-CoA + H2O = dodecanoate + CoA + H(+)</text>
        <dbReference type="Rhea" id="RHEA:30135"/>
        <dbReference type="ChEBI" id="CHEBI:15377"/>
        <dbReference type="ChEBI" id="CHEBI:15378"/>
        <dbReference type="ChEBI" id="CHEBI:18262"/>
        <dbReference type="ChEBI" id="CHEBI:57287"/>
        <dbReference type="ChEBI" id="CHEBI:57375"/>
    </reaction>
    <physiologicalReaction direction="left-to-right" evidence="22">
        <dbReference type="Rhea" id="RHEA:30136"/>
    </physiologicalReaction>
</comment>
<evidence type="ECO:0000256" key="4">
    <source>
        <dbReference type="ARBA" id="ARBA00022475"/>
    </source>
</evidence>
<dbReference type="GO" id="GO:0005737">
    <property type="term" value="C:cytoplasm"/>
    <property type="evidence" value="ECO:0007669"/>
    <property type="project" value="UniProtKB-SubCell"/>
</dbReference>
<dbReference type="AlphaFoldDB" id="A0A840F0P4"/>
<evidence type="ECO:0000256" key="20">
    <source>
        <dbReference type="ARBA" id="ARBA00047734"/>
    </source>
</evidence>
<name>A0A840F0P4_9ACTN</name>
<evidence type="ECO:0000256" key="14">
    <source>
        <dbReference type="ARBA" id="ARBA00037002"/>
    </source>
</evidence>
<dbReference type="InterPro" id="IPR052365">
    <property type="entry name" value="THEM4/THEM5_acyl-CoA_thioest"/>
</dbReference>
<keyword evidence="26" id="KW-1185">Reference proteome</keyword>
<proteinExistence type="inferred from homology"/>
<dbReference type="PANTHER" id="PTHR12418">
    <property type="entry name" value="ACYL-COENZYME A THIOESTERASE THEM4"/>
    <property type="match status" value="1"/>
</dbReference>
<keyword evidence="4" id="KW-1003">Cell membrane</keyword>
<keyword evidence="12" id="KW-0966">Cell projection</keyword>
<comment type="catalytic activity">
    <reaction evidence="21">
        <text>decanoyl-CoA + H2O = decanoate + CoA + H(+)</text>
        <dbReference type="Rhea" id="RHEA:40059"/>
        <dbReference type="ChEBI" id="CHEBI:15377"/>
        <dbReference type="ChEBI" id="CHEBI:15378"/>
        <dbReference type="ChEBI" id="CHEBI:27689"/>
        <dbReference type="ChEBI" id="CHEBI:57287"/>
        <dbReference type="ChEBI" id="CHEBI:61430"/>
    </reaction>
    <physiologicalReaction direction="left-to-right" evidence="21">
        <dbReference type="Rhea" id="RHEA:40060"/>
    </physiologicalReaction>
</comment>
<dbReference type="GO" id="GO:0006631">
    <property type="term" value="P:fatty acid metabolic process"/>
    <property type="evidence" value="ECO:0007669"/>
    <property type="project" value="UniProtKB-KW"/>
</dbReference>
<keyword evidence="5" id="KW-0963">Cytoplasm</keyword>
<comment type="catalytic activity">
    <reaction evidence="13">
        <text>(5Z,8Z,11Z,14Z)-eicosatetraenoyl-CoA + H2O = (5Z,8Z,11Z,14Z)-eicosatetraenoate + CoA + H(+)</text>
        <dbReference type="Rhea" id="RHEA:40151"/>
        <dbReference type="ChEBI" id="CHEBI:15377"/>
        <dbReference type="ChEBI" id="CHEBI:15378"/>
        <dbReference type="ChEBI" id="CHEBI:32395"/>
        <dbReference type="ChEBI" id="CHEBI:57287"/>
        <dbReference type="ChEBI" id="CHEBI:57368"/>
    </reaction>
    <physiologicalReaction direction="left-to-right" evidence="13">
        <dbReference type="Rhea" id="RHEA:40152"/>
    </physiologicalReaction>
</comment>
<dbReference type="GO" id="GO:0016020">
    <property type="term" value="C:membrane"/>
    <property type="evidence" value="ECO:0007669"/>
    <property type="project" value="UniProtKB-SubCell"/>
</dbReference>
<dbReference type="Proteomes" id="UP000551501">
    <property type="component" value="Unassembled WGS sequence"/>
</dbReference>
<keyword evidence="11" id="KW-0472">Membrane</keyword>
<evidence type="ECO:0000313" key="26">
    <source>
        <dbReference type="Proteomes" id="UP000551501"/>
    </source>
</evidence>
<evidence type="ECO:0000256" key="3">
    <source>
        <dbReference type="ARBA" id="ARBA00004632"/>
    </source>
</evidence>
<evidence type="ECO:0000259" key="24">
    <source>
        <dbReference type="Pfam" id="PF03061"/>
    </source>
</evidence>
<feature type="domain" description="Thioesterase" evidence="24">
    <location>
        <begin position="118"/>
        <end position="191"/>
    </location>
</feature>
<sequence length="218" mass="23699">MEFRLEDIDPDEIERRLAVVEPLTDSVRGLIDAVIRSEVDDAVLDRARARIDEITAELRVHQKPGGYGTPFTRDLRGMPWGNAATGLRNPIAPPLRPEHGAGVSTGSVHLGAAYEGPGGLVHGGVLALLMDQLVGECASTIVNMPHFTGTLTVRYLRPTKLGRVDLRAEVTGTQDRKTFVHVEVRDREGVTADGEAIMIRPKDFPGRDEVLAAIARTP</sequence>
<evidence type="ECO:0000256" key="19">
    <source>
        <dbReference type="ARBA" id="ARBA00047588"/>
    </source>
</evidence>
<evidence type="ECO:0000256" key="11">
    <source>
        <dbReference type="ARBA" id="ARBA00023136"/>
    </source>
</evidence>
<evidence type="ECO:0000256" key="16">
    <source>
        <dbReference type="ARBA" id="ARBA00038848"/>
    </source>
</evidence>
<evidence type="ECO:0000256" key="17">
    <source>
        <dbReference type="ARBA" id="ARBA00040123"/>
    </source>
</evidence>
<accession>A0A840F0P4</accession>
<dbReference type="SUPFAM" id="SSF54637">
    <property type="entry name" value="Thioesterase/thiol ester dehydrase-isomerase"/>
    <property type="match status" value="1"/>
</dbReference>
<evidence type="ECO:0000256" key="2">
    <source>
        <dbReference type="ARBA" id="ARBA00004496"/>
    </source>
</evidence>
<evidence type="ECO:0000256" key="13">
    <source>
        <dbReference type="ARBA" id="ARBA00035852"/>
    </source>
</evidence>
<evidence type="ECO:0000256" key="10">
    <source>
        <dbReference type="ARBA" id="ARBA00023098"/>
    </source>
</evidence>
<comment type="caution">
    <text evidence="25">The sequence shown here is derived from an EMBL/GenBank/DDBJ whole genome shotgun (WGS) entry which is preliminary data.</text>
</comment>
<keyword evidence="10" id="KW-0443">Lipid metabolism</keyword>
<evidence type="ECO:0000256" key="15">
    <source>
        <dbReference type="ARBA" id="ARBA00038456"/>
    </source>
</evidence>
<evidence type="ECO:0000256" key="5">
    <source>
        <dbReference type="ARBA" id="ARBA00022490"/>
    </source>
</evidence>
<evidence type="ECO:0000256" key="9">
    <source>
        <dbReference type="ARBA" id="ARBA00022946"/>
    </source>
</evidence>
<organism evidence="25 26">
    <name type="scientific">Gordonia humi</name>
    <dbReference type="NCBI Taxonomy" id="686429"/>
    <lineage>
        <taxon>Bacteria</taxon>
        <taxon>Bacillati</taxon>
        <taxon>Actinomycetota</taxon>
        <taxon>Actinomycetes</taxon>
        <taxon>Mycobacteriales</taxon>
        <taxon>Gordoniaceae</taxon>
        <taxon>Gordonia</taxon>
    </lineage>
</organism>
<dbReference type="CDD" id="cd03443">
    <property type="entry name" value="PaaI_thioesterase"/>
    <property type="match status" value="1"/>
</dbReference>
<comment type="catalytic activity">
    <reaction evidence="19">
        <text>octanoyl-CoA + H2O = octanoate + CoA + H(+)</text>
        <dbReference type="Rhea" id="RHEA:30143"/>
        <dbReference type="ChEBI" id="CHEBI:15377"/>
        <dbReference type="ChEBI" id="CHEBI:15378"/>
        <dbReference type="ChEBI" id="CHEBI:25646"/>
        <dbReference type="ChEBI" id="CHEBI:57287"/>
        <dbReference type="ChEBI" id="CHEBI:57386"/>
    </reaction>
    <physiologicalReaction direction="left-to-right" evidence="19">
        <dbReference type="Rhea" id="RHEA:30144"/>
    </physiologicalReaction>
</comment>
<evidence type="ECO:0000256" key="23">
    <source>
        <dbReference type="ARBA" id="ARBA00048180"/>
    </source>
</evidence>
<evidence type="ECO:0000256" key="18">
    <source>
        <dbReference type="ARBA" id="ARBA00043210"/>
    </source>
</evidence>
<evidence type="ECO:0000313" key="25">
    <source>
        <dbReference type="EMBL" id="MBB4134889.1"/>
    </source>
</evidence>
<dbReference type="RefSeq" id="WP_183369999.1">
    <property type="nucleotide sequence ID" value="NZ_BAABHL010000037.1"/>
</dbReference>
<evidence type="ECO:0000256" key="1">
    <source>
        <dbReference type="ARBA" id="ARBA00004170"/>
    </source>
</evidence>
<comment type="similarity">
    <text evidence="15">Belongs to the THEM4/THEM5 thioesterase family.</text>
</comment>
<evidence type="ECO:0000256" key="8">
    <source>
        <dbReference type="ARBA" id="ARBA00022832"/>
    </source>
</evidence>
<dbReference type="EMBL" id="JACIFP010000001">
    <property type="protein sequence ID" value="MBB4134889.1"/>
    <property type="molecule type" value="Genomic_DNA"/>
</dbReference>
<comment type="catalytic activity">
    <reaction evidence="20">
        <text>hexadecanoyl-CoA + H2O = hexadecanoate + CoA + H(+)</text>
        <dbReference type="Rhea" id="RHEA:16645"/>
        <dbReference type="ChEBI" id="CHEBI:7896"/>
        <dbReference type="ChEBI" id="CHEBI:15377"/>
        <dbReference type="ChEBI" id="CHEBI:15378"/>
        <dbReference type="ChEBI" id="CHEBI:57287"/>
        <dbReference type="ChEBI" id="CHEBI:57379"/>
        <dbReference type="EC" id="3.1.2.2"/>
    </reaction>
    <physiologicalReaction direction="left-to-right" evidence="20">
        <dbReference type="Rhea" id="RHEA:16646"/>
    </physiologicalReaction>
</comment>
<evidence type="ECO:0000256" key="22">
    <source>
        <dbReference type="ARBA" id="ARBA00048074"/>
    </source>
</evidence>
<comment type="catalytic activity">
    <reaction evidence="23">
        <text>tetradecanoyl-CoA + H2O = tetradecanoate + CoA + H(+)</text>
        <dbReference type="Rhea" id="RHEA:40119"/>
        <dbReference type="ChEBI" id="CHEBI:15377"/>
        <dbReference type="ChEBI" id="CHEBI:15378"/>
        <dbReference type="ChEBI" id="CHEBI:30807"/>
        <dbReference type="ChEBI" id="CHEBI:57287"/>
        <dbReference type="ChEBI" id="CHEBI:57385"/>
    </reaction>
    <physiologicalReaction direction="left-to-right" evidence="23">
        <dbReference type="Rhea" id="RHEA:40120"/>
    </physiologicalReaction>
</comment>
<gene>
    <name evidence="25" type="ORF">BKA16_001441</name>
</gene>
<evidence type="ECO:0000256" key="12">
    <source>
        <dbReference type="ARBA" id="ARBA00023273"/>
    </source>
</evidence>
<evidence type="ECO:0000256" key="6">
    <source>
        <dbReference type="ARBA" id="ARBA00022703"/>
    </source>
</evidence>
<comment type="catalytic activity">
    <reaction evidence="14">
        <text>(9Z)-octadecenoyl-CoA + H2O = (9Z)-octadecenoate + CoA + H(+)</text>
        <dbReference type="Rhea" id="RHEA:40139"/>
        <dbReference type="ChEBI" id="CHEBI:15377"/>
        <dbReference type="ChEBI" id="CHEBI:15378"/>
        <dbReference type="ChEBI" id="CHEBI:30823"/>
        <dbReference type="ChEBI" id="CHEBI:57287"/>
        <dbReference type="ChEBI" id="CHEBI:57387"/>
    </reaction>
    <physiologicalReaction direction="left-to-right" evidence="14">
        <dbReference type="Rhea" id="RHEA:40140"/>
    </physiologicalReaction>
</comment>
<dbReference type="Gene3D" id="3.10.129.10">
    <property type="entry name" value="Hotdog Thioesterase"/>
    <property type="match status" value="1"/>
</dbReference>
<dbReference type="InterPro" id="IPR006683">
    <property type="entry name" value="Thioestr_dom"/>
</dbReference>
<keyword evidence="8" id="KW-0276">Fatty acid metabolism</keyword>
<evidence type="ECO:0000256" key="7">
    <source>
        <dbReference type="ARBA" id="ARBA00022801"/>
    </source>
</evidence>
<dbReference type="GO" id="GO:0016787">
    <property type="term" value="F:hydrolase activity"/>
    <property type="evidence" value="ECO:0007669"/>
    <property type="project" value="UniProtKB-KW"/>
</dbReference>
<dbReference type="Pfam" id="PF03061">
    <property type="entry name" value="4HBT"/>
    <property type="match status" value="1"/>
</dbReference>
<protein>
    <recommendedName>
        <fullName evidence="17">Acyl-coenzyme A thioesterase THEM4</fullName>
        <ecNumber evidence="16">3.1.2.2</ecNumber>
    </recommendedName>
    <alternativeName>
        <fullName evidence="18">Thioesterase superfamily member 4</fullName>
    </alternativeName>
</protein>
<comment type="subcellular location">
    <subcellularLocation>
        <location evidence="3">Cell projection</location>
        <location evidence="3">Ruffle membrane</location>
    </subcellularLocation>
    <subcellularLocation>
        <location evidence="2">Cytoplasm</location>
    </subcellularLocation>
    <subcellularLocation>
        <location evidence="1">Membrane</location>
        <topology evidence="1">Peripheral membrane protein</topology>
    </subcellularLocation>
</comment>
<keyword evidence="7" id="KW-0378">Hydrolase</keyword>
<keyword evidence="6" id="KW-0053">Apoptosis</keyword>
<dbReference type="PANTHER" id="PTHR12418:SF19">
    <property type="entry name" value="ACYL-COENZYME A THIOESTERASE THEM4"/>
    <property type="match status" value="1"/>
</dbReference>